<evidence type="ECO:0000256" key="1">
    <source>
        <dbReference type="ARBA" id="ARBA00023015"/>
    </source>
</evidence>
<dbReference type="Pfam" id="PF12833">
    <property type="entry name" value="HTH_18"/>
    <property type="match status" value="1"/>
</dbReference>
<dbReference type="Gene3D" id="1.10.10.60">
    <property type="entry name" value="Homeodomain-like"/>
    <property type="match status" value="1"/>
</dbReference>
<dbReference type="PANTHER" id="PTHR11019:SF159">
    <property type="entry name" value="TRANSCRIPTIONAL REGULATOR-RELATED"/>
    <property type="match status" value="1"/>
</dbReference>
<dbReference type="Proteomes" id="UP001204151">
    <property type="component" value="Unassembled WGS sequence"/>
</dbReference>
<reference evidence="6 7" key="1">
    <citation type="submission" date="2022-08" db="EMBL/GenBank/DDBJ databases">
        <title>Reclassification of Massilia species as members of the genera Telluria, Duganella, Pseudoduganella, Mokoshia gen. nov. and Zemynaea gen. nov. using orthogonal and non-orthogonal genome-based approaches.</title>
        <authorList>
            <person name="Bowman J.P."/>
        </authorList>
    </citation>
    <scope>NUCLEOTIDE SEQUENCE [LARGE SCALE GENOMIC DNA]</scope>
    <source>
        <strain evidence="6 7">JCM 31316</strain>
    </source>
</reference>
<comment type="caution">
    <text evidence="6">The sequence shown here is derived from an EMBL/GenBank/DDBJ whole genome shotgun (WGS) entry which is preliminary data.</text>
</comment>
<dbReference type="SUPFAM" id="SSF46689">
    <property type="entry name" value="Homeodomain-like"/>
    <property type="match status" value="1"/>
</dbReference>
<dbReference type="InterPro" id="IPR014710">
    <property type="entry name" value="RmlC-like_jellyroll"/>
</dbReference>
<dbReference type="InterPro" id="IPR011051">
    <property type="entry name" value="RmlC_Cupin_sf"/>
</dbReference>
<evidence type="ECO:0000256" key="2">
    <source>
        <dbReference type="ARBA" id="ARBA00023125"/>
    </source>
</evidence>
<dbReference type="PRINTS" id="PR00032">
    <property type="entry name" value="HTHARAC"/>
</dbReference>
<dbReference type="SMART" id="SM00342">
    <property type="entry name" value="HTH_ARAC"/>
    <property type="match status" value="1"/>
</dbReference>
<feature type="domain" description="HTH araC/xylS-type" evidence="5">
    <location>
        <begin position="162"/>
        <end position="262"/>
    </location>
</feature>
<keyword evidence="4" id="KW-0804">Transcription</keyword>
<sequence length="263" mass="29026">MSIPVVHHTLPFPDCFDPTPARPVTLTARDLEAADSVAPHTHPFGQLTYAREGVIRLTATGSSWIVPPSRAIWTAPGVVHAVTVLEPVRLRPVRVHAARTPFPGEDCRVLDVSTLLRELILALEQLPALEVSPRATLLSELMLDELARAPALPIRIPLPRDKRLQSLCERLLDAPGATQTLADWARQVGASERTLARLFERELGMSFSQWRQQARLAHAAPLIARGMPLARVAEELGYTSQSAFSHMFRKTFGCSPSAFFAQR</sequence>
<dbReference type="CDD" id="cd06124">
    <property type="entry name" value="cupin_NimR-like_N"/>
    <property type="match status" value="1"/>
</dbReference>
<evidence type="ECO:0000256" key="3">
    <source>
        <dbReference type="ARBA" id="ARBA00023159"/>
    </source>
</evidence>
<dbReference type="PANTHER" id="PTHR11019">
    <property type="entry name" value="HTH-TYPE TRANSCRIPTIONAL REGULATOR NIMR"/>
    <property type="match status" value="1"/>
</dbReference>
<dbReference type="InterPro" id="IPR018062">
    <property type="entry name" value="HTH_AraC-typ_CS"/>
</dbReference>
<proteinExistence type="predicted"/>
<protein>
    <submittedName>
        <fullName evidence="6">Helix-turn-helix transcriptional regulator</fullName>
    </submittedName>
</protein>
<evidence type="ECO:0000313" key="7">
    <source>
        <dbReference type="Proteomes" id="UP001204151"/>
    </source>
</evidence>
<keyword evidence="1" id="KW-0805">Transcription regulation</keyword>
<accession>A0ABT1ZZ17</accession>
<dbReference type="Gene3D" id="2.60.120.10">
    <property type="entry name" value="Jelly Rolls"/>
    <property type="match status" value="1"/>
</dbReference>
<dbReference type="RefSeq" id="WP_258819687.1">
    <property type="nucleotide sequence ID" value="NZ_JANUGW010000029.1"/>
</dbReference>
<dbReference type="InterPro" id="IPR020449">
    <property type="entry name" value="Tscrpt_reg_AraC-type_HTH"/>
</dbReference>
<dbReference type="InterPro" id="IPR009057">
    <property type="entry name" value="Homeodomain-like_sf"/>
</dbReference>
<dbReference type="SUPFAM" id="SSF51182">
    <property type="entry name" value="RmlC-like cupins"/>
    <property type="match status" value="1"/>
</dbReference>
<evidence type="ECO:0000313" key="6">
    <source>
        <dbReference type="EMBL" id="MCS0585158.1"/>
    </source>
</evidence>
<dbReference type="InterPro" id="IPR018060">
    <property type="entry name" value="HTH_AraC"/>
</dbReference>
<dbReference type="PROSITE" id="PS00041">
    <property type="entry name" value="HTH_ARAC_FAMILY_1"/>
    <property type="match status" value="1"/>
</dbReference>
<keyword evidence="3" id="KW-0010">Activator</keyword>
<dbReference type="EMBL" id="JANUGW010000029">
    <property type="protein sequence ID" value="MCS0585158.1"/>
    <property type="molecule type" value="Genomic_DNA"/>
</dbReference>
<keyword evidence="7" id="KW-1185">Reference proteome</keyword>
<organism evidence="6 7">
    <name type="scientific">Massilia pinisoli</name>
    <dbReference type="NCBI Taxonomy" id="1772194"/>
    <lineage>
        <taxon>Bacteria</taxon>
        <taxon>Pseudomonadati</taxon>
        <taxon>Pseudomonadota</taxon>
        <taxon>Betaproteobacteria</taxon>
        <taxon>Burkholderiales</taxon>
        <taxon>Oxalobacteraceae</taxon>
        <taxon>Telluria group</taxon>
        <taxon>Massilia</taxon>
    </lineage>
</organism>
<dbReference type="PROSITE" id="PS01124">
    <property type="entry name" value="HTH_ARAC_FAMILY_2"/>
    <property type="match status" value="1"/>
</dbReference>
<evidence type="ECO:0000256" key="4">
    <source>
        <dbReference type="ARBA" id="ARBA00023163"/>
    </source>
</evidence>
<dbReference type="InterPro" id="IPR003313">
    <property type="entry name" value="AraC-bd"/>
</dbReference>
<evidence type="ECO:0000259" key="5">
    <source>
        <dbReference type="PROSITE" id="PS01124"/>
    </source>
</evidence>
<name>A0ABT1ZZ17_9BURK</name>
<keyword evidence="2" id="KW-0238">DNA-binding</keyword>
<dbReference type="Pfam" id="PF02311">
    <property type="entry name" value="AraC_binding"/>
    <property type="match status" value="1"/>
</dbReference>
<gene>
    <name evidence="6" type="ORF">NX784_26575</name>
</gene>